<evidence type="ECO:0000256" key="1">
    <source>
        <dbReference type="ARBA" id="ARBA00023002"/>
    </source>
</evidence>
<dbReference type="InterPro" id="IPR023210">
    <property type="entry name" value="NADP_OxRdtase_dom"/>
</dbReference>
<keyword evidence="1" id="KW-0560">Oxidoreductase</keyword>
<dbReference type="Proteomes" id="UP000284842">
    <property type="component" value="Unassembled WGS sequence"/>
</dbReference>
<evidence type="ECO:0000259" key="2">
    <source>
        <dbReference type="Pfam" id="PF00248"/>
    </source>
</evidence>
<protein>
    <recommendedName>
        <fullName evidence="2">NADP-dependent oxidoreductase domain-containing protein</fullName>
    </recommendedName>
</protein>
<name>A0A409W2N3_9AGAR</name>
<dbReference type="InParanoid" id="A0A409W2N3"/>
<dbReference type="EMBL" id="NHTK01005852">
    <property type="protein sequence ID" value="PPQ72780.1"/>
    <property type="molecule type" value="Genomic_DNA"/>
</dbReference>
<dbReference type="SUPFAM" id="SSF51430">
    <property type="entry name" value="NAD(P)-linked oxidoreductase"/>
    <property type="match status" value="1"/>
</dbReference>
<accession>A0A409W2N3</accession>
<dbReference type="InterPro" id="IPR036812">
    <property type="entry name" value="NAD(P)_OxRdtase_dom_sf"/>
</dbReference>
<organism evidence="3 4">
    <name type="scientific">Panaeolus cyanescens</name>
    <dbReference type="NCBI Taxonomy" id="181874"/>
    <lineage>
        <taxon>Eukaryota</taxon>
        <taxon>Fungi</taxon>
        <taxon>Dikarya</taxon>
        <taxon>Basidiomycota</taxon>
        <taxon>Agaricomycotina</taxon>
        <taxon>Agaricomycetes</taxon>
        <taxon>Agaricomycetidae</taxon>
        <taxon>Agaricales</taxon>
        <taxon>Agaricineae</taxon>
        <taxon>Galeropsidaceae</taxon>
        <taxon>Panaeolus</taxon>
    </lineage>
</organism>
<dbReference type="PANTHER" id="PTHR43625">
    <property type="entry name" value="AFLATOXIN B1 ALDEHYDE REDUCTASE"/>
    <property type="match status" value="1"/>
</dbReference>
<dbReference type="InterPro" id="IPR050791">
    <property type="entry name" value="Aldo-Keto_reductase"/>
</dbReference>
<gene>
    <name evidence="3" type="ORF">CVT24_012806</name>
</gene>
<proteinExistence type="predicted"/>
<reference evidence="3 4" key="1">
    <citation type="journal article" date="2018" name="Evol. Lett.">
        <title>Horizontal gene cluster transfer increased hallucinogenic mushroom diversity.</title>
        <authorList>
            <person name="Reynolds H.T."/>
            <person name="Vijayakumar V."/>
            <person name="Gluck-Thaler E."/>
            <person name="Korotkin H.B."/>
            <person name="Matheny P.B."/>
            <person name="Slot J.C."/>
        </authorList>
    </citation>
    <scope>NUCLEOTIDE SEQUENCE [LARGE SCALE GENOMIC DNA]</scope>
    <source>
        <strain evidence="3 4">2629</strain>
    </source>
</reference>
<dbReference type="OrthoDB" id="37537at2759"/>
<dbReference type="AlphaFoldDB" id="A0A409W2N3"/>
<dbReference type="GO" id="GO:0016491">
    <property type="term" value="F:oxidoreductase activity"/>
    <property type="evidence" value="ECO:0007669"/>
    <property type="project" value="UniProtKB-KW"/>
</dbReference>
<dbReference type="STRING" id="181874.A0A409W2N3"/>
<dbReference type="Gene3D" id="3.20.20.100">
    <property type="entry name" value="NADP-dependent oxidoreductase domain"/>
    <property type="match status" value="1"/>
</dbReference>
<dbReference type="Pfam" id="PF00248">
    <property type="entry name" value="Aldo_ket_red"/>
    <property type="match status" value="1"/>
</dbReference>
<keyword evidence="4" id="KW-1185">Reference proteome</keyword>
<feature type="domain" description="NADP-dependent oxidoreductase" evidence="2">
    <location>
        <begin position="16"/>
        <end position="139"/>
    </location>
</feature>
<evidence type="ECO:0000313" key="4">
    <source>
        <dbReference type="Proteomes" id="UP000284842"/>
    </source>
</evidence>
<evidence type="ECO:0000313" key="3">
    <source>
        <dbReference type="EMBL" id="PPQ72780.1"/>
    </source>
</evidence>
<sequence>MPLQTRKIGNDDVTAIGFGLMGLSAFYGDIEADEERFKVLDAAVEMGCTNWDSADIYGDNEDLVGKWFKRTGKRNEIFLATKFGITPQGPNGKPEYVRSACEKSLKRLGIETIDLYYLHRADQATPIETTVTAMAELVKYAM</sequence>
<dbReference type="PANTHER" id="PTHR43625:SF40">
    <property type="entry name" value="ALDO-KETO REDUCTASE YAKC [NADP(+)]"/>
    <property type="match status" value="1"/>
</dbReference>
<dbReference type="GO" id="GO:0005737">
    <property type="term" value="C:cytoplasm"/>
    <property type="evidence" value="ECO:0007669"/>
    <property type="project" value="TreeGrafter"/>
</dbReference>
<comment type="caution">
    <text evidence="3">The sequence shown here is derived from an EMBL/GenBank/DDBJ whole genome shotgun (WGS) entry which is preliminary data.</text>
</comment>